<evidence type="ECO:0000256" key="2">
    <source>
        <dbReference type="ARBA" id="ARBA00023098"/>
    </source>
</evidence>
<dbReference type="Proteomes" id="UP000653305">
    <property type="component" value="Unassembled WGS sequence"/>
</dbReference>
<dbReference type="InterPro" id="IPR050215">
    <property type="entry name" value="Thiolase-like_sf_Thiolase"/>
</dbReference>
<evidence type="ECO:0000313" key="6">
    <source>
        <dbReference type="Proteomes" id="UP000653305"/>
    </source>
</evidence>
<dbReference type="OrthoDB" id="1727662at2759"/>
<dbReference type="PANTHER" id="PTHR43853:SF8">
    <property type="entry name" value="3-KETOACYL-COA THIOLASE, PEROXISOMAL"/>
    <property type="match status" value="1"/>
</dbReference>
<evidence type="ECO:0000259" key="4">
    <source>
        <dbReference type="Pfam" id="PF18511"/>
    </source>
</evidence>
<proteinExistence type="predicted"/>
<dbReference type="InterPro" id="IPR036961">
    <property type="entry name" value="Kinesin_motor_dom_sf"/>
</dbReference>
<name>A0A830BT84_9LAMI</name>
<evidence type="ECO:0000313" key="5">
    <source>
        <dbReference type="EMBL" id="GFP89232.1"/>
    </source>
</evidence>
<feature type="domain" description="COI1 F-box" evidence="4">
    <location>
        <begin position="4"/>
        <end position="27"/>
    </location>
</feature>
<dbReference type="Gene3D" id="3.40.47.10">
    <property type="match status" value="1"/>
</dbReference>
<keyword evidence="1" id="KW-0276">Fatty acid metabolism</keyword>
<accession>A0A830BT84</accession>
<gene>
    <name evidence="5" type="ORF">PHJA_001066900</name>
</gene>
<dbReference type="InterPro" id="IPR020617">
    <property type="entry name" value="Thiolase_C"/>
</dbReference>
<dbReference type="GO" id="GO:0003988">
    <property type="term" value="F:acetyl-CoA C-acyltransferase activity"/>
    <property type="evidence" value="ECO:0007669"/>
    <property type="project" value="TreeGrafter"/>
</dbReference>
<feature type="domain" description="Thiolase C-terminal" evidence="3">
    <location>
        <begin position="128"/>
        <end position="200"/>
    </location>
</feature>
<organism evidence="5 6">
    <name type="scientific">Phtheirospermum japonicum</name>
    <dbReference type="NCBI Taxonomy" id="374723"/>
    <lineage>
        <taxon>Eukaryota</taxon>
        <taxon>Viridiplantae</taxon>
        <taxon>Streptophyta</taxon>
        <taxon>Embryophyta</taxon>
        <taxon>Tracheophyta</taxon>
        <taxon>Spermatophyta</taxon>
        <taxon>Magnoliopsida</taxon>
        <taxon>eudicotyledons</taxon>
        <taxon>Gunneridae</taxon>
        <taxon>Pentapetalae</taxon>
        <taxon>asterids</taxon>
        <taxon>lamiids</taxon>
        <taxon>Lamiales</taxon>
        <taxon>Orobanchaceae</taxon>
        <taxon>Orobanchaceae incertae sedis</taxon>
        <taxon>Phtheirospermum</taxon>
    </lineage>
</organism>
<dbReference type="Gene3D" id="3.40.850.10">
    <property type="entry name" value="Kinesin motor domain"/>
    <property type="match status" value="1"/>
</dbReference>
<comment type="caution">
    <text evidence="5">The sequence shown here is derived from an EMBL/GenBank/DDBJ whole genome shotgun (WGS) entry which is preliminary data.</text>
</comment>
<dbReference type="InterPro" id="IPR041567">
    <property type="entry name" value="COI1_F-box"/>
</dbReference>
<dbReference type="PANTHER" id="PTHR43853">
    <property type="entry name" value="3-KETOACYL-COA THIOLASE, PEROXISOMAL"/>
    <property type="match status" value="1"/>
</dbReference>
<keyword evidence="2" id="KW-0443">Lipid metabolism</keyword>
<dbReference type="GO" id="GO:0005777">
    <property type="term" value="C:peroxisome"/>
    <property type="evidence" value="ECO:0007669"/>
    <property type="project" value="TreeGrafter"/>
</dbReference>
<dbReference type="Pfam" id="PF18511">
    <property type="entry name" value="F-box_5"/>
    <property type="match status" value="1"/>
</dbReference>
<keyword evidence="6" id="KW-1185">Reference proteome</keyword>
<dbReference type="Gene3D" id="1.20.1280.50">
    <property type="match status" value="1"/>
</dbReference>
<sequence>MNYFPEEVLEHLFDFVTSHRDRYAVSLCNASGLLEKVAVKCRPLTERERGRDIVRVQNNKEVLVLDPDISKDYLDRIQNRTKERRYTFDYAFVSVIVCGNIYFDLMGLNDCVVVVKQEVVDDDDDAVVVKSAGLDISDIGLFEINETFASQFVYCCKKLGLDTKKVNVNDGAIALGHPLGATGARCVATLLHGMKRRGKDCRY</sequence>
<dbReference type="Pfam" id="PF02803">
    <property type="entry name" value="Thiolase_C"/>
    <property type="match status" value="1"/>
</dbReference>
<dbReference type="EMBL" id="BMAC01000183">
    <property type="protein sequence ID" value="GFP89232.1"/>
    <property type="molecule type" value="Genomic_DNA"/>
</dbReference>
<dbReference type="SUPFAM" id="SSF53901">
    <property type="entry name" value="Thiolase-like"/>
    <property type="match status" value="1"/>
</dbReference>
<evidence type="ECO:0000256" key="1">
    <source>
        <dbReference type="ARBA" id="ARBA00022832"/>
    </source>
</evidence>
<dbReference type="GO" id="GO:0006635">
    <property type="term" value="P:fatty acid beta-oxidation"/>
    <property type="evidence" value="ECO:0007669"/>
    <property type="project" value="TreeGrafter"/>
</dbReference>
<dbReference type="GO" id="GO:0010124">
    <property type="term" value="P:phenylacetate catabolic process"/>
    <property type="evidence" value="ECO:0007669"/>
    <property type="project" value="TreeGrafter"/>
</dbReference>
<protein>
    <submittedName>
        <fullName evidence="5">3-ketoacyl-coa thiolase 5 peroxisomal</fullName>
    </submittedName>
</protein>
<dbReference type="InterPro" id="IPR016039">
    <property type="entry name" value="Thiolase-like"/>
</dbReference>
<dbReference type="AlphaFoldDB" id="A0A830BT84"/>
<evidence type="ECO:0000259" key="3">
    <source>
        <dbReference type="Pfam" id="PF02803"/>
    </source>
</evidence>
<reference evidence="5" key="1">
    <citation type="submission" date="2020-07" db="EMBL/GenBank/DDBJ databases">
        <title>Ethylene signaling mediates host invasion by parasitic plants.</title>
        <authorList>
            <person name="Yoshida S."/>
        </authorList>
    </citation>
    <scope>NUCLEOTIDE SEQUENCE</scope>
    <source>
        <strain evidence="5">Okayama</strain>
    </source>
</reference>